<dbReference type="RefSeq" id="WP_086958298.1">
    <property type="nucleotide sequence ID" value="NZ_AP018680.1"/>
</dbReference>
<dbReference type="GO" id="GO:0006259">
    <property type="term" value="P:DNA metabolic process"/>
    <property type="evidence" value="ECO:0007669"/>
    <property type="project" value="UniProtKB-ARBA"/>
</dbReference>
<dbReference type="Proteomes" id="UP000252479">
    <property type="component" value="Unassembled WGS sequence"/>
</dbReference>
<evidence type="ECO:0000313" key="5">
    <source>
        <dbReference type="EMBL" id="RCS73308.1"/>
    </source>
</evidence>
<dbReference type="InterPro" id="IPR013520">
    <property type="entry name" value="Ribonucl_H"/>
</dbReference>
<dbReference type="EMBL" id="QPGL01000001">
    <property type="protein sequence ID" value="RCS73308.1"/>
    <property type="molecule type" value="Genomic_DNA"/>
</dbReference>
<sequence length="242" mass="28049">MKNRQSLVQLDPALNWQKYFEQQYQSVEDERLKQFYQIGVIDPETPLSDVEFVALDFETTGLDVDKDGIISIGLIPFTLKRIYCKHSKHWLVKPRKPLNEDSIVIHGITHSDLSNAPDLRRILNEVLDSLAGKIVVVHYQYIERQFFNRALTERLNEGILFPMVDTLAIESRIQNKAVKGWWNRLRGKKPESVRLGTSRARYNLPPYQPHHALVDAIATAELLQAQILHHYSPDTPIKDLWC</sequence>
<dbReference type="InterPro" id="IPR012337">
    <property type="entry name" value="RNaseH-like_sf"/>
</dbReference>
<keyword evidence="3 5" id="KW-0269">Exonuclease</keyword>
<organism evidence="5 6">
    <name type="scientific">Vibrio casei</name>
    <dbReference type="NCBI Taxonomy" id="673372"/>
    <lineage>
        <taxon>Bacteria</taxon>
        <taxon>Pseudomonadati</taxon>
        <taxon>Pseudomonadota</taxon>
        <taxon>Gammaproteobacteria</taxon>
        <taxon>Vibrionales</taxon>
        <taxon>Vibrionaceae</taxon>
        <taxon>Vibrio</taxon>
    </lineage>
</organism>
<dbReference type="Pfam" id="PF00929">
    <property type="entry name" value="RNase_T"/>
    <property type="match status" value="1"/>
</dbReference>
<evidence type="ECO:0000256" key="2">
    <source>
        <dbReference type="ARBA" id="ARBA00022801"/>
    </source>
</evidence>
<keyword evidence="2" id="KW-0378">Hydrolase</keyword>
<dbReference type="GO" id="GO:0003676">
    <property type="term" value="F:nucleic acid binding"/>
    <property type="evidence" value="ECO:0007669"/>
    <property type="project" value="InterPro"/>
</dbReference>
<evidence type="ECO:0000259" key="4">
    <source>
        <dbReference type="SMART" id="SM00479"/>
    </source>
</evidence>
<accession>A0A368LNA1</accession>
<keyword evidence="6" id="KW-1185">Reference proteome</keyword>
<feature type="domain" description="Exonuclease" evidence="4">
    <location>
        <begin position="51"/>
        <end position="232"/>
    </location>
</feature>
<proteinExistence type="predicted"/>
<comment type="caution">
    <text evidence="5">The sequence shown here is derived from an EMBL/GenBank/DDBJ whole genome shotgun (WGS) entry which is preliminary data.</text>
</comment>
<keyword evidence="1" id="KW-0540">Nuclease</keyword>
<dbReference type="NCBIfam" id="NF006602">
    <property type="entry name" value="PRK09146.1"/>
    <property type="match status" value="1"/>
</dbReference>
<dbReference type="SUPFAM" id="SSF53098">
    <property type="entry name" value="Ribonuclease H-like"/>
    <property type="match status" value="1"/>
</dbReference>
<dbReference type="GO" id="GO:0008408">
    <property type="term" value="F:3'-5' exonuclease activity"/>
    <property type="evidence" value="ECO:0007669"/>
    <property type="project" value="TreeGrafter"/>
</dbReference>
<reference evidence="5 6" key="1">
    <citation type="journal article" date="2017" name="Elife">
        <title>Extensive horizontal gene transfer in cheese-associated bacteria.</title>
        <authorList>
            <person name="Bonham K.S."/>
            <person name="Wolfe B.E."/>
            <person name="Dutton R.J."/>
        </authorList>
    </citation>
    <scope>NUCLEOTIDE SEQUENCE [LARGE SCALE GENOMIC DNA]</scope>
    <source>
        <strain evidence="5 6">JB196</strain>
    </source>
</reference>
<dbReference type="InterPro" id="IPR036397">
    <property type="entry name" value="RNaseH_sf"/>
</dbReference>
<dbReference type="CDD" id="cd06127">
    <property type="entry name" value="DEDDh"/>
    <property type="match status" value="1"/>
</dbReference>
<evidence type="ECO:0000256" key="3">
    <source>
        <dbReference type="ARBA" id="ARBA00022839"/>
    </source>
</evidence>
<dbReference type="PANTHER" id="PTHR30231">
    <property type="entry name" value="DNA POLYMERASE III SUBUNIT EPSILON"/>
    <property type="match status" value="1"/>
</dbReference>
<dbReference type="OrthoDB" id="5497329at2"/>
<dbReference type="PANTHER" id="PTHR30231:SF4">
    <property type="entry name" value="PROTEIN NEN2"/>
    <property type="match status" value="1"/>
</dbReference>
<dbReference type="SMART" id="SM00479">
    <property type="entry name" value="EXOIII"/>
    <property type="match status" value="1"/>
</dbReference>
<dbReference type="GO" id="GO:0005829">
    <property type="term" value="C:cytosol"/>
    <property type="evidence" value="ECO:0007669"/>
    <property type="project" value="TreeGrafter"/>
</dbReference>
<dbReference type="AlphaFoldDB" id="A0A368LNA1"/>
<protein>
    <submittedName>
        <fullName evidence="5">3'-5' exonuclease</fullName>
    </submittedName>
</protein>
<dbReference type="GeneID" id="303188577"/>
<dbReference type="Gene3D" id="3.30.420.10">
    <property type="entry name" value="Ribonuclease H-like superfamily/Ribonuclease H"/>
    <property type="match status" value="1"/>
</dbReference>
<name>A0A368LNA1_9VIBR</name>
<evidence type="ECO:0000313" key="6">
    <source>
        <dbReference type="Proteomes" id="UP000252479"/>
    </source>
</evidence>
<gene>
    <name evidence="5" type="ORF">CIK83_06570</name>
</gene>
<evidence type="ECO:0000256" key="1">
    <source>
        <dbReference type="ARBA" id="ARBA00022722"/>
    </source>
</evidence>